<dbReference type="Proteomes" id="UP000317909">
    <property type="component" value="Chromosome"/>
</dbReference>
<dbReference type="EMBL" id="CP036339">
    <property type="protein sequence ID" value="QDT75902.1"/>
    <property type="molecule type" value="Genomic_DNA"/>
</dbReference>
<dbReference type="AlphaFoldDB" id="A0A517U5I9"/>
<organism evidence="2 3">
    <name type="scientific">Lacipirellula limnantheis</name>
    <dbReference type="NCBI Taxonomy" id="2528024"/>
    <lineage>
        <taxon>Bacteria</taxon>
        <taxon>Pseudomonadati</taxon>
        <taxon>Planctomycetota</taxon>
        <taxon>Planctomycetia</taxon>
        <taxon>Pirellulales</taxon>
        <taxon>Lacipirellulaceae</taxon>
        <taxon>Lacipirellula</taxon>
    </lineage>
</organism>
<reference evidence="2 3" key="1">
    <citation type="submission" date="2019-02" db="EMBL/GenBank/DDBJ databases">
        <title>Deep-cultivation of Planctomycetes and their phenomic and genomic characterization uncovers novel biology.</title>
        <authorList>
            <person name="Wiegand S."/>
            <person name="Jogler M."/>
            <person name="Boedeker C."/>
            <person name="Pinto D."/>
            <person name="Vollmers J."/>
            <person name="Rivas-Marin E."/>
            <person name="Kohn T."/>
            <person name="Peeters S.H."/>
            <person name="Heuer A."/>
            <person name="Rast P."/>
            <person name="Oberbeckmann S."/>
            <person name="Bunk B."/>
            <person name="Jeske O."/>
            <person name="Meyerdierks A."/>
            <person name="Storesund J.E."/>
            <person name="Kallscheuer N."/>
            <person name="Luecker S."/>
            <person name="Lage O.M."/>
            <person name="Pohl T."/>
            <person name="Merkel B.J."/>
            <person name="Hornburger P."/>
            <person name="Mueller R.-W."/>
            <person name="Bruemmer F."/>
            <person name="Labrenz M."/>
            <person name="Spormann A.M."/>
            <person name="Op den Camp H."/>
            <person name="Overmann J."/>
            <person name="Amann R."/>
            <person name="Jetten M.S.M."/>
            <person name="Mascher T."/>
            <person name="Medema M.H."/>
            <person name="Devos D.P."/>
            <person name="Kaster A.-K."/>
            <person name="Ovreas L."/>
            <person name="Rohde M."/>
            <person name="Galperin M.Y."/>
            <person name="Jogler C."/>
        </authorList>
    </citation>
    <scope>NUCLEOTIDE SEQUENCE [LARGE SCALE GENOMIC DNA]</scope>
    <source>
        <strain evidence="2 3">I41</strain>
    </source>
</reference>
<feature type="transmembrane region" description="Helical" evidence="1">
    <location>
        <begin position="59"/>
        <end position="80"/>
    </location>
</feature>
<evidence type="ECO:0000256" key="1">
    <source>
        <dbReference type="SAM" id="Phobius"/>
    </source>
</evidence>
<gene>
    <name evidence="2" type="ORF">I41_51470</name>
</gene>
<dbReference type="RefSeq" id="WP_145435669.1">
    <property type="nucleotide sequence ID" value="NZ_CP036339.1"/>
</dbReference>
<keyword evidence="1" id="KW-1133">Transmembrane helix</keyword>
<sequence>MISGSTRQLNIKLGPHRFGFSEDTWSGWLIDGRLTPESVISYAELGPLGRRQIPISIDAAAGVLSLFFFTLLLLVALAIYSWRRSSGRIS</sequence>
<name>A0A517U5I9_9BACT</name>
<keyword evidence="1" id="KW-0812">Transmembrane</keyword>
<accession>A0A517U5I9</accession>
<evidence type="ECO:0000313" key="3">
    <source>
        <dbReference type="Proteomes" id="UP000317909"/>
    </source>
</evidence>
<dbReference type="KEGG" id="llh:I41_51470"/>
<keyword evidence="1" id="KW-0472">Membrane</keyword>
<proteinExistence type="predicted"/>
<keyword evidence="3" id="KW-1185">Reference proteome</keyword>
<protein>
    <submittedName>
        <fullName evidence="2">Uncharacterized protein</fullName>
    </submittedName>
</protein>
<evidence type="ECO:0000313" key="2">
    <source>
        <dbReference type="EMBL" id="QDT75902.1"/>
    </source>
</evidence>
<dbReference type="OrthoDB" id="9789575at2"/>